<name>A0ABR4A950_9LECA</name>
<dbReference type="Gene3D" id="1.20.5.170">
    <property type="match status" value="1"/>
</dbReference>
<evidence type="ECO:0000313" key="11">
    <source>
        <dbReference type="Proteomes" id="UP001590950"/>
    </source>
</evidence>
<keyword evidence="6" id="KW-0539">Nucleus</keyword>
<evidence type="ECO:0000256" key="6">
    <source>
        <dbReference type="ARBA" id="ARBA00023242"/>
    </source>
</evidence>
<comment type="caution">
    <text evidence="10">The sequence shown here is derived from an EMBL/GenBank/DDBJ whole genome shotgun (WGS) entry which is preliminary data.</text>
</comment>
<feature type="region of interest" description="Disordered" evidence="9">
    <location>
        <begin position="1"/>
        <end position="41"/>
    </location>
</feature>
<evidence type="ECO:0000256" key="4">
    <source>
        <dbReference type="ARBA" id="ARBA00022618"/>
    </source>
</evidence>
<keyword evidence="7" id="KW-0131">Cell cycle</keyword>
<dbReference type="PANTHER" id="PTHR23168:SF0">
    <property type="entry name" value="MITOTIC SPINDLE ASSEMBLY CHECKPOINT PROTEIN MAD1"/>
    <property type="match status" value="1"/>
</dbReference>
<comment type="similarity">
    <text evidence="2">Belongs to the MAD1 family.</text>
</comment>
<gene>
    <name evidence="10" type="ORF">N7G274_004911</name>
</gene>
<feature type="coiled-coil region" evidence="8">
    <location>
        <begin position="149"/>
        <end position="343"/>
    </location>
</feature>
<sequence length="751" mass="85200">MSSPPQRQTRRSSQTPQQPSTRLRRPSITGRGGTGPSAIPMANSRLAANRMANTQSTYDFLTGGSVNAPVQSLGQSRRQSTVVKPDIGNEDLRAQVKTLQYELDSFKQERELNNLRHDKELRDVQLKTEEIFRKAQAEESSKYVPSHKYEALQRELKESQDQAINHQNALEKRLRTTQEECRSVMEEAEEAQTELLSLERQHKHQLQEIESKHATLQKTLSDLRDDLTNKSNALQTTQDRLSQRETQVGELESEILRLKAQTGDADTLAVIKRELSEQVAHIRRLESTNREQSKELKHFRQIHKAVEVVEEEKSVLKNKLSVMEDLGKQLREAQLQRQILEDERRSWTSYLQNEAGTGQIEFDSPEDMARALVKERLENASLLQRIGAVQPELLEKDEIIKSLEEERSRIQSEVESLRATGGGSNGADARAKQRLERQRALAVKEVEYLREQLRTFDSEEQTYHSENQFDEQKAKRIANLESLVDQHRDELQTLNANFEKLEKSTPAQPQSPRKRPREEDDDHQLGQLSRKNRKLQDSLTKLQSAHALLQTEHLAQKTQLTSLQQSAKTRILSLRSNPTADAEAIKQTTLTALRQENADLLAALESRPTTTTVPKSTLDTLRLALQEKDATIASVEKRMLRLKQIWASKSLEFREAVFSLLGWKMDFRPNGKFALSLGTGRGPAMRGGEVEECLIVDGEMGTMKVAGGMESGFGRKVRPFVREWVEARGYIPGLMASVLLSKVEEGGGFGS</sequence>
<evidence type="ECO:0000256" key="1">
    <source>
        <dbReference type="ARBA" id="ARBA00004123"/>
    </source>
</evidence>
<keyword evidence="5" id="KW-0498">Mitosis</keyword>
<dbReference type="Gene3D" id="6.10.250.90">
    <property type="match status" value="1"/>
</dbReference>
<feature type="region of interest" description="Disordered" evidence="9">
    <location>
        <begin position="412"/>
        <end position="431"/>
    </location>
</feature>
<dbReference type="EMBL" id="JBEFKJ010000014">
    <property type="protein sequence ID" value="KAL2042419.1"/>
    <property type="molecule type" value="Genomic_DNA"/>
</dbReference>
<comment type="subcellular location">
    <subcellularLocation>
        <location evidence="1">Nucleus</location>
    </subcellularLocation>
</comment>
<evidence type="ECO:0000256" key="8">
    <source>
        <dbReference type="SAM" id="Coils"/>
    </source>
</evidence>
<protein>
    <recommendedName>
        <fullName evidence="3">Spindle assembly checkpoint component MAD1</fullName>
    </recommendedName>
</protein>
<reference evidence="10 11" key="1">
    <citation type="submission" date="2024-09" db="EMBL/GenBank/DDBJ databases">
        <title>Rethinking Asexuality: The Enigmatic Case of Functional Sexual Genes in Lepraria (Stereocaulaceae).</title>
        <authorList>
            <person name="Doellman M."/>
            <person name="Sun Y."/>
            <person name="Barcenas-Pena A."/>
            <person name="Lumbsch H.T."/>
            <person name="Grewe F."/>
        </authorList>
    </citation>
    <scope>NUCLEOTIDE SEQUENCE [LARGE SCALE GENOMIC DNA]</scope>
    <source>
        <strain evidence="10 11">Mercado 3170</strain>
    </source>
</reference>
<evidence type="ECO:0000256" key="9">
    <source>
        <dbReference type="SAM" id="MobiDB-lite"/>
    </source>
</evidence>
<evidence type="ECO:0000256" key="5">
    <source>
        <dbReference type="ARBA" id="ARBA00022776"/>
    </source>
</evidence>
<dbReference type="Proteomes" id="UP001590950">
    <property type="component" value="Unassembled WGS sequence"/>
</dbReference>
<dbReference type="SUPFAM" id="SSF75704">
    <property type="entry name" value="Mitotic arrest deficient-like 1, Mad1"/>
    <property type="match status" value="1"/>
</dbReference>
<keyword evidence="11" id="KW-1185">Reference proteome</keyword>
<evidence type="ECO:0000313" key="10">
    <source>
        <dbReference type="EMBL" id="KAL2042419.1"/>
    </source>
</evidence>
<keyword evidence="4" id="KW-0132">Cell division</keyword>
<keyword evidence="8" id="KW-0175">Coiled coil</keyword>
<feature type="region of interest" description="Disordered" evidence="9">
    <location>
        <begin position="499"/>
        <end position="539"/>
    </location>
</feature>
<evidence type="ECO:0000256" key="2">
    <source>
        <dbReference type="ARBA" id="ARBA00008029"/>
    </source>
</evidence>
<feature type="compositionally biased region" description="Low complexity" evidence="9">
    <location>
        <begin position="1"/>
        <end position="21"/>
    </location>
</feature>
<dbReference type="PANTHER" id="PTHR23168">
    <property type="entry name" value="MITOTIC SPINDLE ASSEMBLY CHECKPOINT PROTEIN MAD1 MITOTIC ARREST DEFICIENT-LIKE PROTEIN 1"/>
    <property type="match status" value="1"/>
</dbReference>
<proteinExistence type="inferred from homology"/>
<dbReference type="InterPro" id="IPR008672">
    <property type="entry name" value="Mad1"/>
</dbReference>
<dbReference type="Pfam" id="PF05557">
    <property type="entry name" value="MAD"/>
    <property type="match status" value="1"/>
</dbReference>
<evidence type="ECO:0000256" key="7">
    <source>
        <dbReference type="ARBA" id="ARBA00023306"/>
    </source>
</evidence>
<organism evidence="10 11">
    <name type="scientific">Stereocaulon virgatum</name>
    <dbReference type="NCBI Taxonomy" id="373712"/>
    <lineage>
        <taxon>Eukaryota</taxon>
        <taxon>Fungi</taxon>
        <taxon>Dikarya</taxon>
        <taxon>Ascomycota</taxon>
        <taxon>Pezizomycotina</taxon>
        <taxon>Lecanoromycetes</taxon>
        <taxon>OSLEUM clade</taxon>
        <taxon>Lecanoromycetidae</taxon>
        <taxon>Lecanorales</taxon>
        <taxon>Lecanorineae</taxon>
        <taxon>Stereocaulaceae</taxon>
        <taxon>Stereocaulon</taxon>
    </lineage>
</organism>
<accession>A0ABR4A950</accession>
<evidence type="ECO:0000256" key="3">
    <source>
        <dbReference type="ARBA" id="ARBA00022019"/>
    </source>
</evidence>